<dbReference type="OrthoDB" id="30671at2157"/>
<sequence>MKNLLKMLMIAVVVFSILAVSGCSDNQEETSVEEMPTYVVGTEPTFPPFEMTDDSGEIVGFDIDLIKAIGEDQGFNVEVQHVGFDALIPALSSGNIDIIASGMTITDEREKEVDFSEPYINAGLAVAVASDNDDISSMDDLQGKTAAVQLGSTGAAKANELKDAGVLSEVKEFGAVNVVMMELINGGVDVVINDLPVTESYMIQQDGQIKIINDQLTSESYGFAVRSGNEELLTMINNGLQNVEEDGTYDEIQAEYFS</sequence>
<reference evidence="8" key="3">
    <citation type="submission" date="2017-04" db="EMBL/GenBank/DDBJ databases">
        <authorList>
            <person name="Varghese N."/>
            <person name="Submissions S."/>
        </authorList>
    </citation>
    <scope>NUCLEOTIDE SEQUENCE [LARGE SCALE GENOMIC DNA]</scope>
    <source>
        <strain evidence="8">FDF-1</strain>
    </source>
</reference>
<dbReference type="STRING" id="523843.SAMN06264941_1971"/>
<dbReference type="RefSeq" id="WP_072361010.1">
    <property type="nucleotide sequence ID" value="NZ_FXBN01000004.1"/>
</dbReference>
<proteinExistence type="predicted"/>
<dbReference type="EMBL" id="JWTK01000006">
    <property type="protein sequence ID" value="OJH48683.1"/>
    <property type="molecule type" value="Genomic_DNA"/>
</dbReference>
<dbReference type="Pfam" id="PF00497">
    <property type="entry name" value="SBP_bac_3"/>
    <property type="match status" value="1"/>
</dbReference>
<keyword evidence="1" id="KW-0732">Signal</keyword>
<dbReference type="SMART" id="SM00062">
    <property type="entry name" value="PBPb"/>
    <property type="match status" value="1"/>
</dbReference>
<keyword evidence="8" id="KW-1185">Reference proteome</keyword>
<dbReference type="PROSITE" id="PS51257">
    <property type="entry name" value="PROKAR_LIPOPROTEIN"/>
    <property type="match status" value="1"/>
</dbReference>
<evidence type="ECO:0000256" key="1">
    <source>
        <dbReference type="ARBA" id="ARBA00022729"/>
    </source>
</evidence>
<evidence type="ECO:0000313" key="8">
    <source>
        <dbReference type="Proteomes" id="UP000193969"/>
    </source>
</evidence>
<evidence type="ECO:0000259" key="3">
    <source>
        <dbReference type="SMART" id="SM00079"/>
    </source>
</evidence>
<dbReference type="Proteomes" id="UP000278252">
    <property type="component" value="Unassembled WGS sequence"/>
</dbReference>
<accession>A0A1L9C2G3</accession>
<dbReference type="EMBL" id="RJJH01000013">
    <property type="protein sequence ID" value="RNI10141.1"/>
    <property type="molecule type" value="Genomic_DNA"/>
</dbReference>
<organism evidence="4 7">
    <name type="scientific">Methanohalophilus portucalensis FDF-1</name>
    <dbReference type="NCBI Taxonomy" id="523843"/>
    <lineage>
        <taxon>Archaea</taxon>
        <taxon>Methanobacteriati</taxon>
        <taxon>Methanobacteriota</taxon>
        <taxon>Stenosarchaea group</taxon>
        <taxon>Methanomicrobia</taxon>
        <taxon>Methanosarcinales</taxon>
        <taxon>Methanosarcinaceae</taxon>
        <taxon>Methanohalophilus</taxon>
    </lineage>
</organism>
<reference evidence="4 7" key="1">
    <citation type="submission" date="2014-12" db="EMBL/GenBank/DDBJ databases">
        <title>The genome sequence of Methanohalophilus portucalensis strain FDF1.</title>
        <authorList>
            <person name="Lai M.-C."/>
            <person name="Lai S.-J."/>
        </authorList>
    </citation>
    <scope>NUCLEOTIDE SEQUENCE [LARGE SCALE GENOMIC DNA]</scope>
    <source>
        <strain evidence="4 7">FDF-1</strain>
    </source>
</reference>
<dbReference type="InterPro" id="IPR001638">
    <property type="entry name" value="Solute-binding_3/MltF_N"/>
</dbReference>
<dbReference type="PANTHER" id="PTHR35936:SF38">
    <property type="entry name" value="GLUTAMINE-BINDING PERIPLASMIC PROTEIN"/>
    <property type="match status" value="1"/>
</dbReference>
<dbReference type="AlphaFoldDB" id="A0A1L9C2G3"/>
<dbReference type="Gene3D" id="3.40.190.10">
    <property type="entry name" value="Periplasmic binding protein-like II"/>
    <property type="match status" value="2"/>
</dbReference>
<evidence type="ECO:0000259" key="2">
    <source>
        <dbReference type="SMART" id="SM00062"/>
    </source>
</evidence>
<feature type="domain" description="Solute-binding protein family 3/N-terminal" evidence="2">
    <location>
        <begin position="37"/>
        <end position="257"/>
    </location>
</feature>
<protein>
    <submittedName>
        <fullName evidence="6">Amino acid ABC transporter substrate-binding protein, PAAT family</fullName>
    </submittedName>
    <submittedName>
        <fullName evidence="5">Basic amino acid ABC transporter substrate-binding protein</fullName>
    </submittedName>
    <submittedName>
        <fullName evidence="4">Glutamine-binding protein</fullName>
    </submittedName>
</protein>
<evidence type="ECO:0000313" key="4">
    <source>
        <dbReference type="EMBL" id="OJH48683.1"/>
    </source>
</evidence>
<evidence type="ECO:0000313" key="5">
    <source>
        <dbReference type="EMBL" id="RNI10141.1"/>
    </source>
</evidence>
<evidence type="ECO:0000313" key="7">
    <source>
        <dbReference type="Proteomes" id="UP000185713"/>
    </source>
</evidence>
<evidence type="ECO:0000313" key="6">
    <source>
        <dbReference type="EMBL" id="SMH43769.1"/>
    </source>
</evidence>
<dbReference type="SUPFAM" id="SSF53850">
    <property type="entry name" value="Periplasmic binding protein-like II"/>
    <property type="match status" value="1"/>
</dbReference>
<dbReference type="InterPro" id="IPR001320">
    <property type="entry name" value="Iontro_rcpt_C"/>
</dbReference>
<dbReference type="Proteomes" id="UP000185713">
    <property type="component" value="Unassembled WGS sequence"/>
</dbReference>
<gene>
    <name evidence="5" type="ORF">EFE41_08865</name>
    <name evidence="4" type="ORF">MPF_1730</name>
    <name evidence="6" type="ORF">SAMN06264941_1971</name>
</gene>
<dbReference type="PANTHER" id="PTHR35936">
    <property type="entry name" value="MEMBRANE-BOUND LYTIC MUREIN TRANSGLYCOSYLASE F"/>
    <property type="match status" value="1"/>
</dbReference>
<dbReference type="CDD" id="cd13624">
    <property type="entry name" value="PBP2_Arg_Lys_His"/>
    <property type="match status" value="1"/>
</dbReference>
<feature type="domain" description="Ionotropic glutamate receptor C-terminal" evidence="3">
    <location>
        <begin position="37"/>
        <end position="258"/>
    </location>
</feature>
<dbReference type="EMBL" id="FXBN01000004">
    <property type="protein sequence ID" value="SMH43769.1"/>
    <property type="molecule type" value="Genomic_DNA"/>
</dbReference>
<dbReference type="GO" id="GO:0016020">
    <property type="term" value="C:membrane"/>
    <property type="evidence" value="ECO:0007669"/>
    <property type="project" value="InterPro"/>
</dbReference>
<reference evidence="6" key="2">
    <citation type="submission" date="2017-04" db="EMBL/GenBank/DDBJ databases">
        <authorList>
            <person name="Afonso C.L."/>
            <person name="Miller P.J."/>
            <person name="Scott M.A."/>
            <person name="Spackman E."/>
            <person name="Goraichik I."/>
            <person name="Dimitrov K.M."/>
            <person name="Suarez D.L."/>
            <person name="Swayne D.E."/>
        </authorList>
    </citation>
    <scope>NUCLEOTIDE SEQUENCE [LARGE SCALE GENOMIC DNA]</scope>
    <source>
        <strain evidence="6">FDF-1</strain>
    </source>
</reference>
<name>A0A1L9C2G3_9EURY</name>
<dbReference type="GO" id="GO:0015276">
    <property type="term" value="F:ligand-gated monoatomic ion channel activity"/>
    <property type="evidence" value="ECO:0007669"/>
    <property type="project" value="InterPro"/>
</dbReference>
<reference evidence="5 9" key="4">
    <citation type="submission" date="2018-10" db="EMBL/GenBank/DDBJ databases">
        <title>Cultivation of a novel Methanohalophilus strain from Kebrit Deep of the Red Sea and a genomic comparison of members of the genus Methanohalophilus.</title>
        <authorList>
            <person name="Guan Y."/>
            <person name="Ngugi D.K."/>
            <person name="Stingl U."/>
        </authorList>
    </citation>
    <scope>NUCLEOTIDE SEQUENCE [LARGE SCALE GENOMIC DNA]</scope>
    <source>
        <strain evidence="5 9">DSM 7471</strain>
    </source>
</reference>
<dbReference type="Proteomes" id="UP000193969">
    <property type="component" value="Unassembled WGS sequence"/>
</dbReference>
<evidence type="ECO:0000313" key="9">
    <source>
        <dbReference type="Proteomes" id="UP000278252"/>
    </source>
</evidence>
<dbReference type="SMART" id="SM00079">
    <property type="entry name" value="PBPe"/>
    <property type="match status" value="1"/>
</dbReference>